<evidence type="ECO:0000256" key="4">
    <source>
        <dbReference type="ARBA" id="ARBA00023136"/>
    </source>
</evidence>
<dbReference type="AlphaFoldDB" id="A0A914C1B4"/>
<dbReference type="InterPro" id="IPR001902">
    <property type="entry name" value="SLC26A/SulP_fam"/>
</dbReference>
<feature type="transmembrane region" description="Helical" evidence="5">
    <location>
        <begin position="78"/>
        <end position="99"/>
    </location>
</feature>
<reference evidence="8" key="1">
    <citation type="submission" date="2022-11" db="UniProtKB">
        <authorList>
            <consortium name="WormBaseParasite"/>
        </authorList>
    </citation>
    <scope>IDENTIFICATION</scope>
</reference>
<feature type="transmembrane region" description="Helical" evidence="5">
    <location>
        <begin position="46"/>
        <end position="72"/>
    </location>
</feature>
<evidence type="ECO:0000259" key="6">
    <source>
        <dbReference type="Pfam" id="PF00916"/>
    </source>
</evidence>
<keyword evidence="3 5" id="KW-1133">Transmembrane helix</keyword>
<evidence type="ECO:0000256" key="2">
    <source>
        <dbReference type="ARBA" id="ARBA00022692"/>
    </source>
</evidence>
<dbReference type="Pfam" id="PF00916">
    <property type="entry name" value="Sulfate_transp"/>
    <property type="match status" value="1"/>
</dbReference>
<evidence type="ECO:0000313" key="7">
    <source>
        <dbReference type="Proteomes" id="UP000887540"/>
    </source>
</evidence>
<protein>
    <submittedName>
        <fullName evidence="8">SLC26A/SulP transporter domain-containing protein</fullName>
    </submittedName>
</protein>
<accession>A0A914C1B4</accession>
<dbReference type="WBParaSite" id="ACRNAN_Path_1500.g5846.t1">
    <property type="protein sequence ID" value="ACRNAN_Path_1500.g5846.t1"/>
    <property type="gene ID" value="ACRNAN_Path_1500.g5846"/>
</dbReference>
<dbReference type="GO" id="GO:0016020">
    <property type="term" value="C:membrane"/>
    <property type="evidence" value="ECO:0007669"/>
    <property type="project" value="UniProtKB-SubCell"/>
</dbReference>
<dbReference type="InterPro" id="IPR011547">
    <property type="entry name" value="SLC26A/SulP_dom"/>
</dbReference>
<evidence type="ECO:0000256" key="1">
    <source>
        <dbReference type="ARBA" id="ARBA00004141"/>
    </source>
</evidence>
<sequence length="181" mass="20334">MSSATSPTLQYPSNYMTQDEFDEVYQFQKKPKDLYKAEHKIETLGIAYAILAGVEPVYGLYTCLFAVLLYMIFGTSKYVSIGSFAVISLMTGISAKNILECITYDFIRSKITDSDESHSHEVDITLHNISRISPYGNVTYTEIVQTLTFFNGVIQLLMGFLRVEFMASYLSDQLVNGFCAG</sequence>
<dbReference type="PANTHER" id="PTHR11814">
    <property type="entry name" value="SULFATE TRANSPORTER"/>
    <property type="match status" value="1"/>
</dbReference>
<keyword evidence="4 5" id="KW-0472">Membrane</keyword>
<evidence type="ECO:0000313" key="8">
    <source>
        <dbReference type="WBParaSite" id="ACRNAN_Path_1500.g5846.t1"/>
    </source>
</evidence>
<organism evidence="7 8">
    <name type="scientific">Acrobeloides nanus</name>
    <dbReference type="NCBI Taxonomy" id="290746"/>
    <lineage>
        <taxon>Eukaryota</taxon>
        <taxon>Metazoa</taxon>
        <taxon>Ecdysozoa</taxon>
        <taxon>Nematoda</taxon>
        <taxon>Chromadorea</taxon>
        <taxon>Rhabditida</taxon>
        <taxon>Tylenchina</taxon>
        <taxon>Cephalobomorpha</taxon>
        <taxon>Cephaloboidea</taxon>
        <taxon>Cephalobidae</taxon>
        <taxon>Acrobeloides</taxon>
    </lineage>
</organism>
<evidence type="ECO:0000256" key="5">
    <source>
        <dbReference type="SAM" id="Phobius"/>
    </source>
</evidence>
<comment type="subcellular location">
    <subcellularLocation>
        <location evidence="1">Membrane</location>
        <topology evidence="1">Multi-pass membrane protein</topology>
    </subcellularLocation>
</comment>
<keyword evidence="7" id="KW-1185">Reference proteome</keyword>
<dbReference type="Proteomes" id="UP000887540">
    <property type="component" value="Unplaced"/>
</dbReference>
<dbReference type="GO" id="GO:0055085">
    <property type="term" value="P:transmembrane transport"/>
    <property type="evidence" value="ECO:0007669"/>
    <property type="project" value="InterPro"/>
</dbReference>
<feature type="domain" description="SLC26A/SulP transporter" evidence="6">
    <location>
        <begin position="44"/>
        <end position="181"/>
    </location>
</feature>
<name>A0A914C1B4_9BILA</name>
<proteinExistence type="predicted"/>
<evidence type="ECO:0000256" key="3">
    <source>
        <dbReference type="ARBA" id="ARBA00022989"/>
    </source>
</evidence>
<keyword evidence="2 5" id="KW-0812">Transmembrane</keyword>